<keyword evidence="1" id="KW-0812">Transmembrane</keyword>
<feature type="transmembrane region" description="Helical" evidence="1">
    <location>
        <begin position="6"/>
        <end position="29"/>
    </location>
</feature>
<sequence>MFITKFSFFAPLNFIFFCIVSAVHCNCIFRNRTNSFLKLFKLPKVNGLSFKNASKIPPFLFYEMR</sequence>
<proteinExistence type="predicted"/>
<protein>
    <submittedName>
        <fullName evidence="2">Uncharacterized protein</fullName>
    </submittedName>
</protein>
<gene>
    <name evidence="2" type="ORF">CYJ41_00210</name>
</gene>
<evidence type="ECO:0000313" key="3">
    <source>
        <dbReference type="Proteomes" id="UP000234639"/>
    </source>
</evidence>
<dbReference type="AlphaFoldDB" id="A0A2I1NC12"/>
<dbReference type="Proteomes" id="UP000234639">
    <property type="component" value="Unassembled WGS sequence"/>
</dbReference>
<keyword evidence="1" id="KW-0472">Membrane</keyword>
<name>A0A2I1NC12_9BACT</name>
<dbReference type="EMBL" id="PKHU01000001">
    <property type="protein sequence ID" value="PKZ29901.1"/>
    <property type="molecule type" value="Genomic_DNA"/>
</dbReference>
<accession>A0A2I1NC12</accession>
<comment type="caution">
    <text evidence="2">The sequence shown here is derived from an EMBL/GenBank/DDBJ whole genome shotgun (WGS) entry which is preliminary data.</text>
</comment>
<keyword evidence="1" id="KW-1133">Transmembrane helix</keyword>
<reference evidence="2 3" key="1">
    <citation type="submission" date="2017-12" db="EMBL/GenBank/DDBJ databases">
        <title>Phylogenetic diversity of female urinary microbiome.</title>
        <authorList>
            <person name="Thomas-White K."/>
            <person name="Wolfe A.J."/>
        </authorList>
    </citation>
    <scope>NUCLEOTIDE SEQUENCE [LARGE SCALE GENOMIC DNA]</scope>
    <source>
        <strain evidence="2 3">UMB0112</strain>
    </source>
</reference>
<organism evidence="2 3">
    <name type="scientific">Campylobacter ureolyticus</name>
    <dbReference type="NCBI Taxonomy" id="827"/>
    <lineage>
        <taxon>Bacteria</taxon>
        <taxon>Pseudomonadati</taxon>
        <taxon>Campylobacterota</taxon>
        <taxon>Epsilonproteobacteria</taxon>
        <taxon>Campylobacterales</taxon>
        <taxon>Campylobacteraceae</taxon>
        <taxon>Campylobacter</taxon>
    </lineage>
</organism>
<evidence type="ECO:0000313" key="2">
    <source>
        <dbReference type="EMBL" id="PKZ29901.1"/>
    </source>
</evidence>
<evidence type="ECO:0000256" key="1">
    <source>
        <dbReference type="SAM" id="Phobius"/>
    </source>
</evidence>